<dbReference type="FunFam" id="3.40.1190.20:FF:000003">
    <property type="entry name" value="Phosphomethylpyrimidine kinase ThiD"/>
    <property type="match status" value="1"/>
</dbReference>
<dbReference type="SUPFAM" id="SSF53639">
    <property type="entry name" value="AraD/HMP-PK domain-like"/>
    <property type="match status" value="1"/>
</dbReference>
<comment type="caution">
    <text evidence="7">The sequence shown here is derived from an EMBL/GenBank/DDBJ whole genome shotgun (WGS) entry which is preliminary data.</text>
</comment>
<dbReference type="GO" id="GO:0008972">
    <property type="term" value="F:phosphomethylpyrimidine kinase activity"/>
    <property type="evidence" value="ECO:0007669"/>
    <property type="project" value="UniProtKB-EC"/>
</dbReference>
<name>A0A6B0VN63_9EURY</name>
<keyword evidence="4" id="KW-0067">ATP-binding</keyword>
<feature type="domain" description="Thiamine-phosphate synthase ThiN" evidence="6">
    <location>
        <begin position="278"/>
        <end position="441"/>
    </location>
</feature>
<evidence type="ECO:0000259" key="5">
    <source>
        <dbReference type="Pfam" id="PF08543"/>
    </source>
</evidence>
<dbReference type="InterPro" id="IPR004399">
    <property type="entry name" value="HMP/HMP-P_kinase_dom"/>
</dbReference>
<evidence type="ECO:0000256" key="2">
    <source>
        <dbReference type="ARBA" id="ARBA00022741"/>
    </source>
</evidence>
<evidence type="ECO:0000259" key="6">
    <source>
        <dbReference type="Pfam" id="PF10120"/>
    </source>
</evidence>
<dbReference type="Gene3D" id="3.40.1190.20">
    <property type="match status" value="1"/>
</dbReference>
<keyword evidence="3 7" id="KW-0418">Kinase</keyword>
<dbReference type="AlphaFoldDB" id="A0A6B0VN63"/>
<feature type="domain" description="Pyridoxamine kinase/Phosphomethylpyrimidine kinase" evidence="5">
    <location>
        <begin position="19"/>
        <end position="261"/>
    </location>
</feature>
<reference evidence="7 8" key="1">
    <citation type="submission" date="2020-01" db="EMBL/GenBank/DDBJ databases">
        <title>Natronorubrum sp. JWXQ-INN 674 isolated from Inner Mongolia Autonomous Region of China.</title>
        <authorList>
            <person name="Xue Q."/>
        </authorList>
    </citation>
    <scope>NUCLEOTIDE SEQUENCE [LARGE SCALE GENOMIC DNA]</scope>
    <source>
        <strain evidence="7 8">JWXQ-INN-674</strain>
    </source>
</reference>
<evidence type="ECO:0000256" key="1">
    <source>
        <dbReference type="ARBA" id="ARBA00022679"/>
    </source>
</evidence>
<protein>
    <submittedName>
        <fullName evidence="7">Bifunctional hydroxymethylpyrimidine kinase/phosphomethylpyrimidine kinase</fullName>
        <ecNumber evidence="7">2.7.1.49</ecNumber>
        <ecNumber evidence="7">2.7.4.7</ecNumber>
    </submittedName>
</protein>
<dbReference type="GO" id="GO:0009228">
    <property type="term" value="P:thiamine biosynthetic process"/>
    <property type="evidence" value="ECO:0007669"/>
    <property type="project" value="InterPro"/>
</dbReference>
<dbReference type="InterPro" id="IPR019293">
    <property type="entry name" value="ThiN"/>
</dbReference>
<dbReference type="InterPro" id="IPR013749">
    <property type="entry name" value="PM/HMP-P_kinase-1"/>
</dbReference>
<dbReference type="Pfam" id="PF10120">
    <property type="entry name" value="ThiN"/>
    <property type="match status" value="1"/>
</dbReference>
<keyword evidence="8" id="KW-1185">Reference proteome</keyword>
<accession>A0A6B0VN63</accession>
<evidence type="ECO:0000313" key="7">
    <source>
        <dbReference type="EMBL" id="MXV63040.1"/>
    </source>
</evidence>
<dbReference type="EC" id="2.7.4.7" evidence="7"/>
<dbReference type="EC" id="2.7.1.49" evidence="7"/>
<keyword evidence="2" id="KW-0547">Nucleotide-binding</keyword>
<dbReference type="InterPro" id="IPR029056">
    <property type="entry name" value="Ribokinase-like"/>
</dbReference>
<dbReference type="PANTHER" id="PTHR20858:SF17">
    <property type="entry name" value="HYDROXYMETHYLPYRIMIDINE_PHOSPHOMETHYLPYRIMIDINE KINASE THI20-RELATED"/>
    <property type="match status" value="1"/>
</dbReference>
<dbReference type="SUPFAM" id="SSF53613">
    <property type="entry name" value="Ribokinase-like"/>
    <property type="match status" value="1"/>
</dbReference>
<proteinExistence type="predicted"/>
<dbReference type="GO" id="GO:0005829">
    <property type="term" value="C:cytosol"/>
    <property type="evidence" value="ECO:0007669"/>
    <property type="project" value="TreeGrafter"/>
</dbReference>
<dbReference type="NCBIfam" id="TIGR00097">
    <property type="entry name" value="HMP-P_kinase"/>
    <property type="match status" value="1"/>
</dbReference>
<dbReference type="GO" id="GO:0008902">
    <property type="term" value="F:hydroxymethylpyrimidine kinase activity"/>
    <property type="evidence" value="ECO:0007669"/>
    <property type="project" value="UniProtKB-EC"/>
</dbReference>
<evidence type="ECO:0000256" key="4">
    <source>
        <dbReference type="ARBA" id="ARBA00022840"/>
    </source>
</evidence>
<dbReference type="Pfam" id="PF08543">
    <property type="entry name" value="Phos_pyr_kin"/>
    <property type="match status" value="1"/>
</dbReference>
<dbReference type="EMBL" id="WUYX01000041">
    <property type="protein sequence ID" value="MXV63040.1"/>
    <property type="molecule type" value="Genomic_DNA"/>
</dbReference>
<evidence type="ECO:0000313" key="8">
    <source>
        <dbReference type="Proteomes" id="UP000434101"/>
    </source>
</evidence>
<dbReference type="Proteomes" id="UP000434101">
    <property type="component" value="Unassembled WGS sequence"/>
</dbReference>
<sequence>MRTPAPDSRPVALTIAGSDSGGGAGIQADLATMAAHGVFGTSAITAVTAQHTRGVESSHVLPLEEIEAQIDAVTGDFAVGAAKTGMLATTEIVQTVADRAASFEFPLVVDPVMVATSGDRLLEPEAERAYEELLGAAALATPNADEAEVLTDITVADEDSAREAGEAILETGVDAVLVKGGHVPGEQVRDILVTEDRTRLFEHPRIGTDATHGSGCTLAAAIAARLAKGDELGIAVEGATDFLARAVRYYYDVGEGHGAVNHLVELRNEAGRELTAEEVQAVVDRFVERDVSALVPEVGMNVVGATPYAESVAETAGVEGRITRTLSGVHPNRGVRFGASSHVARFLLAAREFVPELRFAANCRLDPAIEDALESLEWSVAEDDRTAVDATASGAMDWDLGTVFGGRENPPEAVIDRGDTGTEATTKLVASDPETLADRVLALDEEVSR</sequence>
<dbReference type="Gene3D" id="3.40.225.10">
    <property type="entry name" value="Class II aldolase/adducin N-terminal domain"/>
    <property type="match status" value="1"/>
</dbReference>
<dbReference type="OrthoDB" id="43786at2157"/>
<dbReference type="InterPro" id="IPR036409">
    <property type="entry name" value="Aldolase_II/adducin_N_sf"/>
</dbReference>
<evidence type="ECO:0000256" key="3">
    <source>
        <dbReference type="ARBA" id="ARBA00022777"/>
    </source>
</evidence>
<dbReference type="RefSeq" id="WP_160065870.1">
    <property type="nucleotide sequence ID" value="NZ_WUYX01000041.1"/>
</dbReference>
<gene>
    <name evidence="7" type="primary">thiD</name>
    <name evidence="7" type="ORF">GS429_13370</name>
</gene>
<dbReference type="PANTHER" id="PTHR20858">
    <property type="entry name" value="PHOSPHOMETHYLPYRIMIDINE KINASE"/>
    <property type="match status" value="1"/>
</dbReference>
<keyword evidence="1 7" id="KW-0808">Transferase</keyword>
<dbReference type="GO" id="GO:0005524">
    <property type="term" value="F:ATP binding"/>
    <property type="evidence" value="ECO:0007669"/>
    <property type="project" value="UniProtKB-KW"/>
</dbReference>
<dbReference type="CDD" id="cd01169">
    <property type="entry name" value="HMPP_kinase"/>
    <property type="match status" value="1"/>
</dbReference>
<organism evidence="7 8">
    <name type="scientific">Natronorubrum halalkaliphilum</name>
    <dbReference type="NCBI Taxonomy" id="2691917"/>
    <lineage>
        <taxon>Archaea</taxon>
        <taxon>Methanobacteriati</taxon>
        <taxon>Methanobacteriota</taxon>
        <taxon>Stenosarchaea group</taxon>
        <taxon>Halobacteria</taxon>
        <taxon>Halobacteriales</taxon>
        <taxon>Natrialbaceae</taxon>
        <taxon>Natronorubrum</taxon>
    </lineage>
</organism>